<dbReference type="GO" id="GO:0000976">
    <property type="term" value="F:transcription cis-regulatory region binding"/>
    <property type="evidence" value="ECO:0007669"/>
    <property type="project" value="TreeGrafter"/>
</dbReference>
<dbReference type="EMBL" id="PZZP01000001">
    <property type="protein sequence ID" value="PTM59296.1"/>
    <property type="molecule type" value="Genomic_DNA"/>
</dbReference>
<proteinExistence type="inferred from homology"/>
<comment type="similarity">
    <text evidence="1">Belongs to the LysR transcriptional regulatory family.</text>
</comment>
<gene>
    <name evidence="6" type="ORF">C8J48_1904</name>
</gene>
<keyword evidence="3 6" id="KW-0238">DNA-binding</keyword>
<dbReference type="Pfam" id="PF00126">
    <property type="entry name" value="HTH_1"/>
    <property type="match status" value="1"/>
</dbReference>
<keyword evidence="7" id="KW-1185">Reference proteome</keyword>
<evidence type="ECO:0000256" key="4">
    <source>
        <dbReference type="ARBA" id="ARBA00023163"/>
    </source>
</evidence>
<evidence type="ECO:0000313" key="6">
    <source>
        <dbReference type="EMBL" id="PTM59296.1"/>
    </source>
</evidence>
<evidence type="ECO:0000259" key="5">
    <source>
        <dbReference type="PROSITE" id="PS50931"/>
    </source>
</evidence>
<keyword evidence="2" id="KW-0805">Transcription regulation</keyword>
<evidence type="ECO:0000256" key="2">
    <source>
        <dbReference type="ARBA" id="ARBA00023015"/>
    </source>
</evidence>
<dbReference type="InterPro" id="IPR005119">
    <property type="entry name" value="LysR_subst-bd"/>
</dbReference>
<accession>A0A2T4ZBR4</accession>
<dbReference type="InterPro" id="IPR036390">
    <property type="entry name" value="WH_DNA-bd_sf"/>
</dbReference>
<evidence type="ECO:0000256" key="1">
    <source>
        <dbReference type="ARBA" id="ARBA00009437"/>
    </source>
</evidence>
<dbReference type="PROSITE" id="PS50931">
    <property type="entry name" value="HTH_LYSR"/>
    <property type="match status" value="1"/>
</dbReference>
<comment type="caution">
    <text evidence="6">The sequence shown here is derived from an EMBL/GenBank/DDBJ whole genome shotgun (WGS) entry which is preliminary data.</text>
</comment>
<dbReference type="AlphaFoldDB" id="A0A2T4ZBR4"/>
<dbReference type="PRINTS" id="PR00039">
    <property type="entry name" value="HTHLYSR"/>
</dbReference>
<keyword evidence="4" id="KW-0804">Transcription</keyword>
<dbReference type="Gene3D" id="3.40.190.290">
    <property type="match status" value="1"/>
</dbReference>
<dbReference type="Pfam" id="PF03466">
    <property type="entry name" value="LysR_substrate"/>
    <property type="match status" value="1"/>
</dbReference>
<dbReference type="PANTHER" id="PTHR30126">
    <property type="entry name" value="HTH-TYPE TRANSCRIPTIONAL REGULATOR"/>
    <property type="match status" value="1"/>
</dbReference>
<dbReference type="InterPro" id="IPR000847">
    <property type="entry name" value="LysR_HTH_N"/>
</dbReference>
<protein>
    <submittedName>
        <fullName evidence="6">DNA-binding transcriptional LysR family regulator</fullName>
    </submittedName>
</protein>
<organism evidence="6 7">
    <name type="scientific">Desmospora activa DSM 45169</name>
    <dbReference type="NCBI Taxonomy" id="1121389"/>
    <lineage>
        <taxon>Bacteria</taxon>
        <taxon>Bacillati</taxon>
        <taxon>Bacillota</taxon>
        <taxon>Bacilli</taxon>
        <taxon>Bacillales</taxon>
        <taxon>Thermoactinomycetaceae</taxon>
        <taxon>Desmospora</taxon>
    </lineage>
</organism>
<dbReference type="GO" id="GO:0003700">
    <property type="term" value="F:DNA-binding transcription factor activity"/>
    <property type="evidence" value="ECO:0007669"/>
    <property type="project" value="InterPro"/>
</dbReference>
<dbReference type="InterPro" id="IPR036388">
    <property type="entry name" value="WH-like_DNA-bd_sf"/>
</dbReference>
<sequence>MGSIEREGTNVVVELTDLKIFVTIAEEESITRAAERLQYVQSNVTTKLRKLERELGVPLFIRHSKGVVLTEKGVVFLQYARNILNLAQEAQQAVGETSYPSGPLAIGVVETVTCGGFIDAIAEFQTMYPEVSLSIVTGNTIELLTKVLDHQLDGALVVGDVHSDDIVSEYTVHDECMLLSQKRYPSARDLIHGKWAVSPEGCPFRAVLEKWLHSEGVPLNNIIEISSLETLLSCVKSGLASTLLPQSVISGVYSSLASYPLPAAYRVINTSLIKRKKRYTSKAFIAFKDLIEARGL</sequence>
<dbReference type="SUPFAM" id="SSF46785">
    <property type="entry name" value="Winged helix' DNA-binding domain"/>
    <property type="match status" value="1"/>
</dbReference>
<dbReference type="FunFam" id="1.10.10.10:FF:000001">
    <property type="entry name" value="LysR family transcriptional regulator"/>
    <property type="match status" value="1"/>
</dbReference>
<dbReference type="SUPFAM" id="SSF53850">
    <property type="entry name" value="Periplasmic binding protein-like II"/>
    <property type="match status" value="1"/>
</dbReference>
<dbReference type="PANTHER" id="PTHR30126:SF40">
    <property type="entry name" value="HTH-TYPE TRANSCRIPTIONAL REGULATOR GLTR"/>
    <property type="match status" value="1"/>
</dbReference>
<feature type="domain" description="HTH lysR-type" evidence="5">
    <location>
        <begin position="13"/>
        <end position="70"/>
    </location>
</feature>
<dbReference type="Gene3D" id="1.10.10.10">
    <property type="entry name" value="Winged helix-like DNA-binding domain superfamily/Winged helix DNA-binding domain"/>
    <property type="match status" value="1"/>
</dbReference>
<dbReference type="Proteomes" id="UP000241639">
    <property type="component" value="Unassembled WGS sequence"/>
</dbReference>
<reference evidence="6 7" key="1">
    <citation type="submission" date="2018-04" db="EMBL/GenBank/DDBJ databases">
        <title>Genomic Encyclopedia of Archaeal and Bacterial Type Strains, Phase II (KMG-II): from individual species to whole genera.</title>
        <authorList>
            <person name="Goeker M."/>
        </authorList>
    </citation>
    <scope>NUCLEOTIDE SEQUENCE [LARGE SCALE GENOMIC DNA]</scope>
    <source>
        <strain evidence="6 7">DSM 45169</strain>
    </source>
</reference>
<name>A0A2T4ZBR4_9BACL</name>
<evidence type="ECO:0000313" key="7">
    <source>
        <dbReference type="Proteomes" id="UP000241639"/>
    </source>
</evidence>
<evidence type="ECO:0000256" key="3">
    <source>
        <dbReference type="ARBA" id="ARBA00023125"/>
    </source>
</evidence>